<feature type="transmembrane region" description="Helical" evidence="6">
    <location>
        <begin position="168"/>
        <end position="188"/>
    </location>
</feature>
<feature type="transmembrane region" description="Helical" evidence="6">
    <location>
        <begin position="250"/>
        <end position="271"/>
    </location>
</feature>
<organism evidence="7 8">
    <name type="scientific">Kordia algicida OT-1</name>
    <dbReference type="NCBI Taxonomy" id="391587"/>
    <lineage>
        <taxon>Bacteria</taxon>
        <taxon>Pseudomonadati</taxon>
        <taxon>Bacteroidota</taxon>
        <taxon>Flavobacteriia</taxon>
        <taxon>Flavobacteriales</taxon>
        <taxon>Flavobacteriaceae</taxon>
        <taxon>Kordia</taxon>
    </lineage>
</organism>
<evidence type="ECO:0000256" key="6">
    <source>
        <dbReference type="SAM" id="Phobius"/>
    </source>
</evidence>
<dbReference type="InterPro" id="IPR000537">
    <property type="entry name" value="UbiA_prenyltransferase"/>
</dbReference>
<keyword evidence="5 6" id="KW-0472">Membrane</keyword>
<feature type="transmembrane region" description="Helical" evidence="6">
    <location>
        <begin position="136"/>
        <end position="156"/>
    </location>
</feature>
<dbReference type="GO" id="GO:0005840">
    <property type="term" value="C:ribosome"/>
    <property type="evidence" value="ECO:0007669"/>
    <property type="project" value="UniProtKB-KW"/>
</dbReference>
<feature type="transmembrane region" description="Helical" evidence="6">
    <location>
        <begin position="224"/>
        <end position="244"/>
    </location>
</feature>
<feature type="transmembrane region" description="Helical" evidence="6">
    <location>
        <begin position="87"/>
        <end position="105"/>
    </location>
</feature>
<dbReference type="eggNOG" id="COG0382">
    <property type="taxonomic scope" value="Bacteria"/>
</dbReference>
<dbReference type="GO" id="GO:0016765">
    <property type="term" value="F:transferase activity, transferring alkyl or aryl (other than methyl) groups"/>
    <property type="evidence" value="ECO:0007669"/>
    <property type="project" value="InterPro"/>
</dbReference>
<dbReference type="Gene3D" id="1.10.357.140">
    <property type="entry name" value="UbiA prenyltransferase"/>
    <property type="match status" value="1"/>
</dbReference>
<feature type="transmembrane region" description="Helical" evidence="6">
    <location>
        <begin position="283"/>
        <end position="302"/>
    </location>
</feature>
<dbReference type="InterPro" id="IPR050475">
    <property type="entry name" value="Prenyltransferase_related"/>
</dbReference>
<accession>A9E7X6</accession>
<dbReference type="STRING" id="391587.KAOT1_09019"/>
<evidence type="ECO:0000256" key="1">
    <source>
        <dbReference type="ARBA" id="ARBA00004141"/>
    </source>
</evidence>
<dbReference type="EMBL" id="ABIB01000012">
    <property type="protein sequence ID" value="EDP94943.1"/>
    <property type="molecule type" value="Genomic_DNA"/>
</dbReference>
<comment type="caution">
    <text evidence="7">The sequence shown here is derived from an EMBL/GenBank/DDBJ whole genome shotgun (WGS) entry which is preliminary data.</text>
</comment>
<feature type="transmembrane region" description="Helical" evidence="6">
    <location>
        <begin position="35"/>
        <end position="58"/>
    </location>
</feature>
<feature type="transmembrane region" description="Helical" evidence="6">
    <location>
        <begin position="111"/>
        <end position="129"/>
    </location>
</feature>
<feature type="transmembrane region" description="Helical" evidence="6">
    <location>
        <begin position="12"/>
        <end position="29"/>
    </location>
</feature>
<sequence>MTKFLQLIRFPNLVMIALTQLLFFYYWIVPFDKCYIKIDLFSCVVLATVFIAVGGNIINDIFDVKTDRINKPHKVFIDTFISKKNAYLGYFLFTFVGIGLGSYAGFMIDRWWISLLFIGIAVLLFLYSSYLKGFPLIGNIVVSALVASSLFILIAFDKGHTIRGKHYNYFKDVSLIAIYIYGTFAFLINLMRELVKDIEDVNGDYNANISTLPIVLGRNRVNKIIAILAALLICFILYITSIYLQGKTVTTVYTLFTILLPLLYFIIKIWQADSKREYKMLSLLLKFIMLFGILSTIIFYYFDPIDLIELLLS</sequence>
<dbReference type="Proteomes" id="UP000002945">
    <property type="component" value="Unassembled WGS sequence"/>
</dbReference>
<dbReference type="GO" id="GO:0016020">
    <property type="term" value="C:membrane"/>
    <property type="evidence" value="ECO:0007669"/>
    <property type="project" value="UniProtKB-SubCell"/>
</dbReference>
<dbReference type="InterPro" id="IPR044878">
    <property type="entry name" value="UbiA_sf"/>
</dbReference>
<dbReference type="PANTHER" id="PTHR42723:SF1">
    <property type="entry name" value="CHLOROPHYLL SYNTHASE, CHLOROPLASTIC"/>
    <property type="match status" value="1"/>
</dbReference>
<dbReference type="PANTHER" id="PTHR42723">
    <property type="entry name" value="CHLOROPHYLL SYNTHASE"/>
    <property type="match status" value="1"/>
</dbReference>
<comment type="subcellular location">
    <subcellularLocation>
        <location evidence="1">Membrane</location>
        <topology evidence="1">Multi-pass membrane protein</topology>
    </subcellularLocation>
</comment>
<keyword evidence="7" id="KW-0689">Ribosomal protein</keyword>
<dbReference type="RefSeq" id="WP_007094366.1">
    <property type="nucleotide sequence ID" value="NZ_CP142125.1"/>
</dbReference>
<evidence type="ECO:0000256" key="4">
    <source>
        <dbReference type="ARBA" id="ARBA00022989"/>
    </source>
</evidence>
<keyword evidence="7" id="KW-0687">Ribonucleoprotein</keyword>
<dbReference type="CDD" id="cd13961">
    <property type="entry name" value="PT_UbiA_DGGGPS"/>
    <property type="match status" value="1"/>
</dbReference>
<protein>
    <submittedName>
        <fullName evidence="7">50S ribosomal protein L31 type B</fullName>
    </submittedName>
</protein>
<dbReference type="HOGENOM" id="CLU_073311_0_0_10"/>
<keyword evidence="8" id="KW-1185">Reference proteome</keyword>
<keyword evidence="3 6" id="KW-0812">Transmembrane</keyword>
<reference evidence="7 8" key="1">
    <citation type="journal article" date="2011" name="J. Bacteriol.">
        <title>Genome sequence of the algicidal bacterium Kordia algicida OT-1.</title>
        <authorList>
            <person name="Lee H.S."/>
            <person name="Kang S.G."/>
            <person name="Kwon K.K."/>
            <person name="Lee J.H."/>
            <person name="Kim S.J."/>
        </authorList>
    </citation>
    <scope>NUCLEOTIDE SEQUENCE [LARGE SCALE GENOMIC DNA]</scope>
    <source>
        <strain evidence="7 8">OT-1</strain>
    </source>
</reference>
<dbReference type="AlphaFoldDB" id="A9E7X6"/>
<evidence type="ECO:0000313" key="8">
    <source>
        <dbReference type="Proteomes" id="UP000002945"/>
    </source>
</evidence>
<evidence type="ECO:0000313" key="7">
    <source>
        <dbReference type="EMBL" id="EDP94943.1"/>
    </source>
</evidence>
<keyword evidence="4 6" id="KW-1133">Transmembrane helix</keyword>
<evidence type="ECO:0000256" key="2">
    <source>
        <dbReference type="ARBA" id="ARBA00022475"/>
    </source>
</evidence>
<evidence type="ECO:0000256" key="3">
    <source>
        <dbReference type="ARBA" id="ARBA00022692"/>
    </source>
</evidence>
<name>A9E7X6_9FLAO</name>
<gene>
    <name evidence="7" type="primary">rpmE2</name>
    <name evidence="7" type="ORF">KAOT1_09019</name>
</gene>
<dbReference type="OrthoDB" id="9811562at2"/>
<evidence type="ECO:0000256" key="5">
    <source>
        <dbReference type="ARBA" id="ARBA00023136"/>
    </source>
</evidence>
<proteinExistence type="predicted"/>
<keyword evidence="2" id="KW-1003">Cell membrane</keyword>
<dbReference type="Pfam" id="PF01040">
    <property type="entry name" value="UbiA"/>
    <property type="match status" value="1"/>
</dbReference>